<dbReference type="PANTHER" id="PTHR37817:SF1">
    <property type="entry name" value="N-ACETYLTRANSFERASE EIS"/>
    <property type="match status" value="1"/>
</dbReference>
<name>A0AA37JD88_9FIRM</name>
<protein>
    <recommendedName>
        <fullName evidence="1">N-acetyltransferase domain-containing protein</fullName>
    </recommendedName>
</protein>
<dbReference type="EMBL" id="BQNJ01000001">
    <property type="protein sequence ID" value="GKG99509.1"/>
    <property type="molecule type" value="Genomic_DNA"/>
</dbReference>
<proteinExistence type="predicted"/>
<sequence length="381" mass="43700">MTEYRKAHSGELPQIIEFINMVFSLSGTPHDFASLLPKLYGDNRETESLHYLALEDGIIKAVVGSFPVTLCCSGRSLTCAAIGSVAVHPDSRKKGYMKQLMKDAITDMKECHIELSCLTGLRQRYRYFGYEPCGGVMTYRFSRDNFRHCSSLYPHYSLRLREVTAVSDPVWKHIIQLHGTSSFRTERASADFADIASSWFHHTFAFFHNDLFAGYMVAKKNTICELMTISDSMIFSCLETCFSELSEEELCLEVYPHETSRMEFLSVLYERWQMRQDDNYQILDYEAVLSFFMNLKAASEPLSDGTVLLSIQDFGNYRIAVKDGVPSVSRTKEVSPWQLSSTEAARLFFSPDRHDMRNRLSLESRINWFPLPLSMCCLDKC</sequence>
<evidence type="ECO:0000259" key="1">
    <source>
        <dbReference type="PROSITE" id="PS51186"/>
    </source>
</evidence>
<dbReference type="RefSeq" id="WP_118041956.1">
    <property type="nucleotide sequence ID" value="NZ_BQNJ01000001.1"/>
</dbReference>
<comment type="caution">
    <text evidence="2">The sequence shown here is derived from an EMBL/GenBank/DDBJ whole genome shotgun (WGS) entry which is preliminary data.</text>
</comment>
<gene>
    <name evidence="2" type="ORF">CE91St55_14910</name>
</gene>
<accession>A0AA37JD88</accession>
<evidence type="ECO:0000313" key="3">
    <source>
        <dbReference type="Proteomes" id="UP001055091"/>
    </source>
</evidence>
<dbReference type="Pfam" id="PF13527">
    <property type="entry name" value="Acetyltransf_9"/>
    <property type="match status" value="1"/>
</dbReference>
<dbReference type="SUPFAM" id="SSF55729">
    <property type="entry name" value="Acyl-CoA N-acyltransferases (Nat)"/>
    <property type="match status" value="1"/>
</dbReference>
<dbReference type="PROSITE" id="PS51186">
    <property type="entry name" value="GNAT"/>
    <property type="match status" value="1"/>
</dbReference>
<feature type="domain" description="N-acetyltransferase" evidence="1">
    <location>
        <begin position="2"/>
        <end position="159"/>
    </location>
</feature>
<dbReference type="Gene3D" id="3.40.630.30">
    <property type="match status" value="1"/>
</dbReference>
<dbReference type="PANTHER" id="PTHR37817">
    <property type="entry name" value="N-ACETYLTRANSFERASE EIS"/>
    <property type="match status" value="1"/>
</dbReference>
<dbReference type="GO" id="GO:0034069">
    <property type="term" value="F:aminoglycoside N-acetyltransferase activity"/>
    <property type="evidence" value="ECO:0007669"/>
    <property type="project" value="TreeGrafter"/>
</dbReference>
<dbReference type="Proteomes" id="UP001055091">
    <property type="component" value="Unassembled WGS sequence"/>
</dbReference>
<dbReference type="InterPro" id="IPR016181">
    <property type="entry name" value="Acyl_CoA_acyltransferase"/>
</dbReference>
<dbReference type="AlphaFoldDB" id="A0AA37JD88"/>
<organism evidence="2 3">
    <name type="scientific">Hungatella hathewayi</name>
    <dbReference type="NCBI Taxonomy" id="154046"/>
    <lineage>
        <taxon>Bacteria</taxon>
        <taxon>Bacillati</taxon>
        <taxon>Bacillota</taxon>
        <taxon>Clostridia</taxon>
        <taxon>Lachnospirales</taxon>
        <taxon>Lachnospiraceae</taxon>
        <taxon>Hungatella</taxon>
    </lineage>
</organism>
<dbReference type="InterPro" id="IPR051554">
    <property type="entry name" value="Acetyltransferase_Eis"/>
</dbReference>
<reference evidence="2" key="1">
    <citation type="submission" date="2022-01" db="EMBL/GenBank/DDBJ databases">
        <title>Novel bile acid biosynthetic pathways are enriched in the microbiome of centenarians.</title>
        <authorList>
            <person name="Sato Y."/>
            <person name="Atarashi K."/>
            <person name="Plichta R.D."/>
            <person name="Arai Y."/>
            <person name="Sasajima S."/>
            <person name="Kearney M.S."/>
            <person name="Suda W."/>
            <person name="Takeshita K."/>
            <person name="Sasaki T."/>
            <person name="Okamoto S."/>
            <person name="Skelly N.A."/>
            <person name="Okamura Y."/>
            <person name="Vlamakis H."/>
            <person name="Li Y."/>
            <person name="Tanoue T."/>
            <person name="Takei H."/>
            <person name="Nittono H."/>
            <person name="Narushima S."/>
            <person name="Irie J."/>
            <person name="Itoh H."/>
            <person name="Moriya K."/>
            <person name="Sugiura Y."/>
            <person name="Suematsu M."/>
            <person name="Moritoki N."/>
            <person name="Shibata S."/>
            <person name="Littman R.D."/>
            <person name="Fischbach A.M."/>
            <person name="Uwamino Y."/>
            <person name="Inoue T."/>
            <person name="Honda A."/>
            <person name="Hattori M."/>
            <person name="Murai T."/>
            <person name="Xavier J.R."/>
            <person name="Hirose N."/>
            <person name="Honda K."/>
        </authorList>
    </citation>
    <scope>NUCLEOTIDE SEQUENCE</scope>
    <source>
        <strain evidence="2">CE91-St55</strain>
    </source>
</reference>
<dbReference type="GO" id="GO:0030649">
    <property type="term" value="P:aminoglycoside antibiotic catabolic process"/>
    <property type="evidence" value="ECO:0007669"/>
    <property type="project" value="TreeGrafter"/>
</dbReference>
<evidence type="ECO:0000313" key="2">
    <source>
        <dbReference type="EMBL" id="GKG99509.1"/>
    </source>
</evidence>
<dbReference type="InterPro" id="IPR000182">
    <property type="entry name" value="GNAT_dom"/>
</dbReference>
<dbReference type="CDD" id="cd04301">
    <property type="entry name" value="NAT_SF"/>
    <property type="match status" value="1"/>
</dbReference>